<dbReference type="GeneID" id="13794909"/>
<dbReference type="STRING" id="1237085.Ngar_c28900"/>
<dbReference type="FunCoup" id="K0INR0">
    <property type="interactions" value="210"/>
</dbReference>
<dbReference type="KEGG" id="nga:Ngar_c28900"/>
<dbReference type="InterPro" id="IPR012714">
    <property type="entry name" value="Thermosome_arc"/>
</dbReference>
<dbReference type="PANTHER" id="PTHR11353">
    <property type="entry name" value="CHAPERONIN"/>
    <property type="match status" value="1"/>
</dbReference>
<comment type="similarity">
    <text evidence="1 5">Belongs to the TCP-1 chaperonin family.</text>
</comment>
<dbReference type="PROSITE" id="PS00751">
    <property type="entry name" value="TCP1_2"/>
    <property type="match status" value="1"/>
</dbReference>
<proteinExistence type="inferred from homology"/>
<dbReference type="Gene3D" id="3.50.7.10">
    <property type="entry name" value="GroEL"/>
    <property type="match status" value="1"/>
</dbReference>
<evidence type="ECO:0000256" key="5">
    <source>
        <dbReference type="RuleBase" id="RU004187"/>
    </source>
</evidence>
<dbReference type="GO" id="GO:0005524">
    <property type="term" value="F:ATP binding"/>
    <property type="evidence" value="ECO:0007669"/>
    <property type="project" value="UniProtKB-KW"/>
</dbReference>
<feature type="compositionally biased region" description="Gly residues" evidence="6">
    <location>
        <begin position="534"/>
        <end position="547"/>
    </location>
</feature>
<dbReference type="GO" id="GO:0051082">
    <property type="term" value="F:unfolded protein binding"/>
    <property type="evidence" value="ECO:0007669"/>
    <property type="project" value="InterPro"/>
</dbReference>
<evidence type="ECO:0000256" key="1">
    <source>
        <dbReference type="ARBA" id="ARBA00008020"/>
    </source>
</evidence>
<dbReference type="Pfam" id="PF00118">
    <property type="entry name" value="Cpn60_TCP1"/>
    <property type="match status" value="1"/>
</dbReference>
<dbReference type="GO" id="GO:0140662">
    <property type="term" value="F:ATP-dependent protein folding chaperone"/>
    <property type="evidence" value="ECO:0007669"/>
    <property type="project" value="InterPro"/>
</dbReference>
<dbReference type="InterPro" id="IPR002194">
    <property type="entry name" value="Chaperonin_TCP-1_CS"/>
</dbReference>
<dbReference type="NCBIfam" id="NF041083">
    <property type="entry name" value="thermosome_beta"/>
    <property type="match status" value="1"/>
</dbReference>
<dbReference type="InterPro" id="IPR027413">
    <property type="entry name" value="GROEL-like_equatorial_sf"/>
</dbReference>
<dbReference type="NCBIfam" id="TIGR02339">
    <property type="entry name" value="thermosome_arch"/>
    <property type="match status" value="1"/>
</dbReference>
<dbReference type="InterPro" id="IPR053374">
    <property type="entry name" value="TCP-1_chaperonin"/>
</dbReference>
<dbReference type="InterPro" id="IPR054827">
    <property type="entry name" value="thermosome_alpha"/>
</dbReference>
<dbReference type="RefSeq" id="WP_015020343.1">
    <property type="nucleotide sequence ID" value="NC_018719.1"/>
</dbReference>
<evidence type="ECO:0000256" key="3">
    <source>
        <dbReference type="ARBA" id="ARBA00022840"/>
    </source>
</evidence>
<dbReference type="Gene3D" id="1.10.560.10">
    <property type="entry name" value="GroEL-like equatorial domain"/>
    <property type="match status" value="1"/>
</dbReference>
<keyword evidence="8" id="KW-1185">Reference proteome</keyword>
<dbReference type="InterPro" id="IPR002423">
    <property type="entry name" value="Cpn60/GroEL/TCP-1"/>
</dbReference>
<dbReference type="InterPro" id="IPR017998">
    <property type="entry name" value="Chaperone_TCP-1"/>
</dbReference>
<dbReference type="PATRIC" id="fig|1237085.11.peg.2866"/>
<dbReference type="InterPro" id="IPR027409">
    <property type="entry name" value="GroEL-like_apical_dom_sf"/>
</dbReference>
<dbReference type="Gene3D" id="3.30.260.10">
    <property type="entry name" value="TCP-1-like chaperonin intermediate domain"/>
    <property type="match status" value="1"/>
</dbReference>
<evidence type="ECO:0000313" key="8">
    <source>
        <dbReference type="Proteomes" id="UP000008037"/>
    </source>
</evidence>
<feature type="region of interest" description="Disordered" evidence="6">
    <location>
        <begin position="525"/>
        <end position="547"/>
    </location>
</feature>
<accession>K0INR0</accession>
<evidence type="ECO:0000256" key="6">
    <source>
        <dbReference type="SAM" id="MobiDB-lite"/>
    </source>
</evidence>
<protein>
    <submittedName>
        <fullName evidence="7">Archaeal thermosome</fullName>
    </submittedName>
</protein>
<dbReference type="CDD" id="cd03343">
    <property type="entry name" value="cpn60"/>
    <property type="match status" value="1"/>
</dbReference>
<name>K0INR0_NITGG</name>
<sequence>MSAQVPIVVLKEGTTETKGNQAQRNNITAAKAVAEIVRTSLGPRGMDKMLVDTLGDVTITNDGATILKEIDVQHPAAKMMVEISKATDNEVGDGTTSTVVLAGSLLEKAEELITKNVHPTVVVEGFKKASEKAIETLKEIAIKVDPTDKAFLRKIARTSMASKVVSANSQELADIVVDSVLAVAEKSGDQYRVDIDNIKVEKKAGGSIRDTKFIHGIVLDKEVVHGGMPKRIENAKIAVINSALEIEKTEFDAKININSPDQMQKFIDEENRMLKSMVDKVIAAGANVLLCQKGIDDIAQHYLAKAGILAVRRIKESDMYKLSRATGARIVNNLDELSAADLGFARVVEERKVETDKWVFVEECKNPKSVSILVRGGSQRVVDEAERSVHDAIMAVKDVVEYPYVLVGGGAPEALASLKLREWASSLSGRAQLAAEKFADGIETIPLVLAENAGMDPLDTQVQLRSKSTATGKARFGIDVFNGKVADLAAKDIYEPLAVKEQVINAATEAACMILRIDEVIAASKPKDMPKPGSHGGSGGGMGDMDM</sequence>
<dbReference type="SUPFAM" id="SSF48592">
    <property type="entry name" value="GroEL equatorial domain-like"/>
    <property type="match status" value="1"/>
</dbReference>
<keyword evidence="3 5" id="KW-0067">ATP-binding</keyword>
<dbReference type="AlphaFoldDB" id="K0INR0"/>
<dbReference type="InterPro" id="IPR027410">
    <property type="entry name" value="TCP-1-like_intermed_sf"/>
</dbReference>
<dbReference type="SUPFAM" id="SSF52029">
    <property type="entry name" value="GroEL apical domain-like"/>
    <property type="match status" value="1"/>
</dbReference>
<dbReference type="Proteomes" id="UP000008037">
    <property type="component" value="Chromosome"/>
</dbReference>
<dbReference type="OrthoDB" id="9362at2157"/>
<dbReference type="SUPFAM" id="SSF54849">
    <property type="entry name" value="GroEL-intermediate domain like"/>
    <property type="match status" value="1"/>
</dbReference>
<keyword evidence="2 5" id="KW-0547">Nucleotide-binding</keyword>
<dbReference type="InParanoid" id="K0INR0"/>
<gene>
    <name evidence="7" type="primary">thsA5</name>
    <name evidence="7" type="ordered locus">Ngar_c28900</name>
</gene>
<evidence type="ECO:0000256" key="2">
    <source>
        <dbReference type="ARBA" id="ARBA00022741"/>
    </source>
</evidence>
<dbReference type="NCBIfam" id="NF041082">
    <property type="entry name" value="thermosome_alpha"/>
    <property type="match status" value="1"/>
</dbReference>
<dbReference type="GO" id="GO:0016887">
    <property type="term" value="F:ATP hydrolysis activity"/>
    <property type="evidence" value="ECO:0007669"/>
    <property type="project" value="InterPro"/>
</dbReference>
<dbReference type="HOGENOM" id="CLU_008891_7_3_2"/>
<evidence type="ECO:0000313" key="7">
    <source>
        <dbReference type="EMBL" id="AFU59809.1"/>
    </source>
</evidence>
<dbReference type="EMBL" id="CP002408">
    <property type="protein sequence ID" value="AFU59809.1"/>
    <property type="molecule type" value="Genomic_DNA"/>
</dbReference>
<keyword evidence="4 5" id="KW-0143">Chaperone</keyword>
<dbReference type="PROSITE" id="PS00750">
    <property type="entry name" value="TCP1_1"/>
    <property type="match status" value="1"/>
</dbReference>
<reference evidence="7 8" key="1">
    <citation type="journal article" date="2012" name="Environ. Microbiol.">
        <title>The genome of the ammonia-oxidizing Candidatus Nitrososphaera gargensis: insights into metabolic versatility and environmental adaptations.</title>
        <authorList>
            <person name="Spang A."/>
            <person name="Poehlein A."/>
            <person name="Offre P."/>
            <person name="Zumbragel S."/>
            <person name="Haider S."/>
            <person name="Rychlik N."/>
            <person name="Nowka B."/>
            <person name="Schmeisser C."/>
            <person name="Lebedeva E.V."/>
            <person name="Rattei T."/>
            <person name="Bohm C."/>
            <person name="Schmid M."/>
            <person name="Galushko A."/>
            <person name="Hatzenpichler R."/>
            <person name="Weinmaier T."/>
            <person name="Daniel R."/>
            <person name="Schleper C."/>
            <person name="Spieck E."/>
            <person name="Streit W."/>
            <person name="Wagner M."/>
        </authorList>
    </citation>
    <scope>NUCLEOTIDE SEQUENCE [LARGE SCALE GENOMIC DNA]</scope>
    <source>
        <strain evidence="8">Ga9.2</strain>
    </source>
</reference>
<dbReference type="PRINTS" id="PR00304">
    <property type="entry name" value="TCOMPLEXTCP1"/>
</dbReference>
<evidence type="ECO:0000256" key="4">
    <source>
        <dbReference type="ARBA" id="ARBA00023186"/>
    </source>
</evidence>
<organism evidence="7 8">
    <name type="scientific">Nitrososphaera gargensis (strain Ga9.2)</name>
    <dbReference type="NCBI Taxonomy" id="1237085"/>
    <lineage>
        <taxon>Archaea</taxon>
        <taxon>Nitrososphaerota</taxon>
        <taxon>Nitrososphaeria</taxon>
        <taxon>Nitrososphaerales</taxon>
        <taxon>Nitrososphaeraceae</taxon>
        <taxon>Nitrososphaera</taxon>
    </lineage>
</organism>